<dbReference type="Gene3D" id="3.30.450.40">
    <property type="match status" value="1"/>
</dbReference>
<evidence type="ECO:0000313" key="5">
    <source>
        <dbReference type="EMBL" id="TCO13081.1"/>
    </source>
</evidence>
<dbReference type="InterPro" id="IPR050707">
    <property type="entry name" value="HTH_MetabolicPath_Reg"/>
</dbReference>
<name>A0A4R2GS69_9HYPH</name>
<keyword evidence="6" id="KW-1185">Reference proteome</keyword>
<comment type="caution">
    <text evidence="5">The sequence shown here is derived from an EMBL/GenBank/DDBJ whole genome shotgun (WGS) entry which is preliminary data.</text>
</comment>
<evidence type="ECO:0000259" key="4">
    <source>
        <dbReference type="PROSITE" id="PS51078"/>
    </source>
</evidence>
<dbReference type="AlphaFoldDB" id="A0A4R2GS69"/>
<dbReference type="InterPro" id="IPR029016">
    <property type="entry name" value="GAF-like_dom_sf"/>
</dbReference>
<evidence type="ECO:0000256" key="2">
    <source>
        <dbReference type="ARBA" id="ARBA00023125"/>
    </source>
</evidence>
<dbReference type="InterPro" id="IPR036390">
    <property type="entry name" value="WH_DNA-bd_sf"/>
</dbReference>
<dbReference type="GO" id="GO:0003700">
    <property type="term" value="F:DNA-binding transcription factor activity"/>
    <property type="evidence" value="ECO:0007669"/>
    <property type="project" value="TreeGrafter"/>
</dbReference>
<dbReference type="Gene3D" id="1.10.10.10">
    <property type="entry name" value="Winged helix-like DNA-binding domain superfamily/Winged helix DNA-binding domain"/>
    <property type="match status" value="1"/>
</dbReference>
<dbReference type="Pfam" id="PF01614">
    <property type="entry name" value="IclR_C"/>
    <property type="match status" value="1"/>
</dbReference>
<dbReference type="GO" id="GO:0045892">
    <property type="term" value="P:negative regulation of DNA-templated transcription"/>
    <property type="evidence" value="ECO:0007669"/>
    <property type="project" value="TreeGrafter"/>
</dbReference>
<keyword evidence="1" id="KW-0805">Transcription regulation</keyword>
<keyword evidence="3" id="KW-0804">Transcription</keyword>
<organism evidence="5 6">
    <name type="scientific">Camelimonas lactis</name>
    <dbReference type="NCBI Taxonomy" id="659006"/>
    <lineage>
        <taxon>Bacteria</taxon>
        <taxon>Pseudomonadati</taxon>
        <taxon>Pseudomonadota</taxon>
        <taxon>Alphaproteobacteria</taxon>
        <taxon>Hyphomicrobiales</taxon>
        <taxon>Chelatococcaceae</taxon>
        <taxon>Camelimonas</taxon>
    </lineage>
</organism>
<proteinExistence type="predicted"/>
<dbReference type="InterPro" id="IPR036388">
    <property type="entry name" value="WH-like_DNA-bd_sf"/>
</dbReference>
<dbReference type="InterPro" id="IPR014757">
    <property type="entry name" value="Tscrpt_reg_IclR_C"/>
</dbReference>
<dbReference type="GO" id="GO:0003677">
    <property type="term" value="F:DNA binding"/>
    <property type="evidence" value="ECO:0007669"/>
    <property type="project" value="UniProtKB-KW"/>
</dbReference>
<keyword evidence="2" id="KW-0238">DNA-binding</keyword>
<accession>A0A4R2GS69</accession>
<dbReference type="Pfam" id="PF09339">
    <property type="entry name" value="HTH_IclR"/>
    <property type="match status" value="1"/>
</dbReference>
<dbReference type="PANTHER" id="PTHR30136">
    <property type="entry name" value="HELIX-TURN-HELIX TRANSCRIPTIONAL REGULATOR, ICLR FAMILY"/>
    <property type="match status" value="1"/>
</dbReference>
<evidence type="ECO:0000313" key="6">
    <source>
        <dbReference type="Proteomes" id="UP000294881"/>
    </source>
</evidence>
<dbReference type="Proteomes" id="UP000294881">
    <property type="component" value="Unassembled WGS sequence"/>
</dbReference>
<protein>
    <submittedName>
        <fullName evidence="5">IclR family transcriptional regulator</fullName>
    </submittedName>
</protein>
<dbReference type="PROSITE" id="PS51078">
    <property type="entry name" value="ICLR_ED"/>
    <property type="match status" value="1"/>
</dbReference>
<gene>
    <name evidence="5" type="ORF">EV666_107108</name>
</gene>
<sequence length="253" mass="28344">MADDVIKTARRLFAIIEYFDVVQRPLSLKDVSSYFDYPVSSASALLKSMVTLGYLDYDRYTRTYMPTMRIVQLGGWVQGALFGEGSIMALIRYLNRETEETVIIGTQSDLYMQYVHVAPSSHAIQFSMRPGTIRPLARSGLGQLILAARPEEAVDRLVRRINIEEDAPEKRIVFADLMQRLRDIRAAGHVISLNTVTEGAGVIGMLLPERRHGRLLAVGVGGPSERLLEKQDHILNAMRDGIARFLPGEDMAH</sequence>
<reference evidence="5 6" key="1">
    <citation type="submission" date="2019-03" db="EMBL/GenBank/DDBJ databases">
        <title>Genomic Encyclopedia of Type Strains, Phase IV (KMG-IV): sequencing the most valuable type-strain genomes for metagenomic binning, comparative biology and taxonomic classification.</title>
        <authorList>
            <person name="Goeker M."/>
        </authorList>
    </citation>
    <scope>NUCLEOTIDE SEQUENCE [LARGE SCALE GENOMIC DNA]</scope>
    <source>
        <strain evidence="5 6">DSM 22958</strain>
    </source>
</reference>
<dbReference type="SUPFAM" id="SSF46785">
    <property type="entry name" value="Winged helix' DNA-binding domain"/>
    <property type="match status" value="1"/>
</dbReference>
<evidence type="ECO:0000256" key="1">
    <source>
        <dbReference type="ARBA" id="ARBA00023015"/>
    </source>
</evidence>
<evidence type="ECO:0000256" key="3">
    <source>
        <dbReference type="ARBA" id="ARBA00023163"/>
    </source>
</evidence>
<dbReference type="SUPFAM" id="SSF55781">
    <property type="entry name" value="GAF domain-like"/>
    <property type="match status" value="1"/>
</dbReference>
<dbReference type="OrthoDB" id="1634354at2"/>
<dbReference type="EMBL" id="SLWL01000007">
    <property type="protein sequence ID" value="TCO13081.1"/>
    <property type="molecule type" value="Genomic_DNA"/>
</dbReference>
<dbReference type="PANTHER" id="PTHR30136:SF35">
    <property type="entry name" value="HTH-TYPE TRANSCRIPTIONAL REGULATOR RV1719"/>
    <property type="match status" value="1"/>
</dbReference>
<feature type="domain" description="IclR-ED" evidence="4">
    <location>
        <begin position="69"/>
        <end position="253"/>
    </location>
</feature>
<dbReference type="InterPro" id="IPR005471">
    <property type="entry name" value="Tscrpt_reg_IclR_N"/>
</dbReference>
<dbReference type="RefSeq" id="WP_132006805.1">
    <property type="nucleotide sequence ID" value="NZ_JBHUNN010000001.1"/>
</dbReference>